<dbReference type="AlphaFoldDB" id="A0A5M9J667"/>
<keyword evidence="2" id="KW-1185">Reference proteome</keyword>
<organism evidence="1 2">
    <name type="scientific">Monilinia fructicola</name>
    <name type="common">Brown rot fungus</name>
    <name type="synonym">Ciboria fructicola</name>
    <dbReference type="NCBI Taxonomy" id="38448"/>
    <lineage>
        <taxon>Eukaryota</taxon>
        <taxon>Fungi</taxon>
        <taxon>Dikarya</taxon>
        <taxon>Ascomycota</taxon>
        <taxon>Pezizomycotina</taxon>
        <taxon>Leotiomycetes</taxon>
        <taxon>Helotiales</taxon>
        <taxon>Sclerotiniaceae</taxon>
        <taxon>Monilinia</taxon>
    </lineage>
</organism>
<dbReference type="Proteomes" id="UP000322873">
    <property type="component" value="Unassembled WGS sequence"/>
</dbReference>
<dbReference type="EMBL" id="VICG01000016">
    <property type="protein sequence ID" value="KAA8563910.1"/>
    <property type="molecule type" value="Genomic_DNA"/>
</dbReference>
<evidence type="ECO:0000313" key="1">
    <source>
        <dbReference type="EMBL" id="KAA8563910.1"/>
    </source>
</evidence>
<gene>
    <name evidence="1" type="ORF">EYC84_011919</name>
</gene>
<accession>A0A5M9J667</accession>
<name>A0A5M9J667_MONFR</name>
<reference evidence="1 2" key="1">
    <citation type="submission" date="2019-06" db="EMBL/GenBank/DDBJ databases">
        <title>Genome Sequence of the Brown Rot Fungal Pathogen Monilinia fructicola.</title>
        <authorList>
            <person name="De Miccolis Angelini R.M."/>
            <person name="Landi L."/>
            <person name="Abate D."/>
            <person name="Pollastro S."/>
            <person name="Romanazzi G."/>
            <person name="Faretra F."/>
        </authorList>
    </citation>
    <scope>NUCLEOTIDE SEQUENCE [LARGE SCALE GENOMIC DNA]</scope>
    <source>
        <strain evidence="1 2">Mfrc123</strain>
    </source>
</reference>
<comment type="caution">
    <text evidence="1">The sequence shown here is derived from an EMBL/GenBank/DDBJ whole genome shotgun (WGS) entry which is preliminary data.</text>
</comment>
<protein>
    <submittedName>
        <fullName evidence="1">Uncharacterized protein</fullName>
    </submittedName>
</protein>
<proteinExistence type="predicted"/>
<dbReference type="VEuPathDB" id="FungiDB:MFRU_036g00070"/>
<sequence>MFGNKNNLAADKGTETPSFLQRGTALLLANKTAVDANPRKDVQYPNWGVRYVNNRQGIHTFRRVDELCNNGVGIMLTEPPLQVEYQGGHWSAWTFLSKEFVAKQRRSQHTTLGAGFIFNGFASAKVGTMLILNTQTGADVDTPGQQTSRLYCSELMYQAWRDTCLASSEARDAHLPAGGLKFVVIALVVNQGTCSTMRHVVELRRLLGPPTEAGPVTFSSSDEDEHLDAFRMLVGTDNGQPVARLCADHAESLGAKQIVKVHVWSEMPCNPEFGALAFELGRIPYIVPEIQNTHKEQRDRTQKPRKRGLNLAHLLYMQSQLADGFFTAIKQNEVFLLGCEKSGGDLTGICAEKEKDPSSTVERAAALIDSIEESDKNGTLPLFHYMHS</sequence>
<evidence type="ECO:0000313" key="2">
    <source>
        <dbReference type="Proteomes" id="UP000322873"/>
    </source>
</evidence>